<accession>A0A542Y4A3</accession>
<organism evidence="3 4">
    <name type="scientific">Leucobacter komagatae</name>
    <dbReference type="NCBI Taxonomy" id="55969"/>
    <lineage>
        <taxon>Bacteria</taxon>
        <taxon>Bacillati</taxon>
        <taxon>Actinomycetota</taxon>
        <taxon>Actinomycetes</taxon>
        <taxon>Micrococcales</taxon>
        <taxon>Microbacteriaceae</taxon>
        <taxon>Leucobacter</taxon>
    </lineage>
</organism>
<feature type="transmembrane region" description="Helical" evidence="2">
    <location>
        <begin position="225"/>
        <end position="244"/>
    </location>
</feature>
<proteinExistence type="predicted"/>
<keyword evidence="4" id="KW-1185">Reference proteome</keyword>
<dbReference type="Proteomes" id="UP000319094">
    <property type="component" value="Unassembled WGS sequence"/>
</dbReference>
<feature type="transmembrane region" description="Helical" evidence="2">
    <location>
        <begin position="98"/>
        <end position="118"/>
    </location>
</feature>
<evidence type="ECO:0000256" key="2">
    <source>
        <dbReference type="SAM" id="Phobius"/>
    </source>
</evidence>
<feature type="transmembrane region" description="Helical" evidence="2">
    <location>
        <begin position="199"/>
        <end position="219"/>
    </location>
</feature>
<evidence type="ECO:0000313" key="4">
    <source>
        <dbReference type="Proteomes" id="UP000319094"/>
    </source>
</evidence>
<evidence type="ECO:0000313" key="3">
    <source>
        <dbReference type="EMBL" id="TQL42902.1"/>
    </source>
</evidence>
<dbReference type="EMBL" id="VFON01000001">
    <property type="protein sequence ID" value="TQL42902.1"/>
    <property type="molecule type" value="Genomic_DNA"/>
</dbReference>
<feature type="transmembrane region" description="Helical" evidence="2">
    <location>
        <begin position="159"/>
        <end position="179"/>
    </location>
</feature>
<feature type="compositionally biased region" description="Low complexity" evidence="1">
    <location>
        <begin position="17"/>
        <end position="26"/>
    </location>
</feature>
<dbReference type="Pfam" id="PF06197">
    <property type="entry name" value="DUF998"/>
    <property type="match status" value="1"/>
</dbReference>
<protein>
    <submittedName>
        <fullName evidence="3">Uncharacterized protein DUF998</fullName>
    </submittedName>
</protein>
<sequence>MRRNAPARQPATGEPLSSRTDSSDSSLNRAEQSSATVLVKGWAGALWVAAPLWYVLCEAVAAAGFPGYNYATFFISDLGVPEPGQFDGRLLTSQISSVMNAGFIGAGLLFFLGTVAVASQLDRGAAKTSWLFAAVLHAVGIVFVGLVPGSQTNWDNGLMVVHVVGAIALIAGGNVAAILSGRALRPLGLPRWVLRSGQILGALGFVSALLLIGTLLVPAGVSERGAVYSFFAWQLLAGIGMLRAR</sequence>
<feature type="transmembrane region" description="Helical" evidence="2">
    <location>
        <begin position="37"/>
        <end position="56"/>
    </location>
</feature>
<evidence type="ECO:0000256" key="1">
    <source>
        <dbReference type="SAM" id="MobiDB-lite"/>
    </source>
</evidence>
<feature type="transmembrane region" description="Helical" evidence="2">
    <location>
        <begin position="130"/>
        <end position="147"/>
    </location>
</feature>
<keyword evidence="2" id="KW-0812">Transmembrane</keyword>
<dbReference type="RefSeq" id="WP_170219623.1">
    <property type="nucleotide sequence ID" value="NZ_BAAAUY010000021.1"/>
</dbReference>
<dbReference type="InterPro" id="IPR009339">
    <property type="entry name" value="DUF998"/>
</dbReference>
<name>A0A542Y4A3_9MICO</name>
<keyword evidence="2" id="KW-1133">Transmembrane helix</keyword>
<reference evidence="3 4" key="1">
    <citation type="submission" date="2019-06" db="EMBL/GenBank/DDBJ databases">
        <title>Sequencing the genomes of 1000 actinobacteria strains.</title>
        <authorList>
            <person name="Klenk H.-P."/>
        </authorList>
    </citation>
    <scope>NUCLEOTIDE SEQUENCE [LARGE SCALE GENOMIC DNA]</scope>
    <source>
        <strain evidence="3 4">DSM 8803</strain>
    </source>
</reference>
<comment type="caution">
    <text evidence="3">The sequence shown here is derived from an EMBL/GenBank/DDBJ whole genome shotgun (WGS) entry which is preliminary data.</text>
</comment>
<feature type="region of interest" description="Disordered" evidence="1">
    <location>
        <begin position="1"/>
        <end position="27"/>
    </location>
</feature>
<keyword evidence="2" id="KW-0472">Membrane</keyword>
<dbReference type="AlphaFoldDB" id="A0A542Y4A3"/>
<gene>
    <name evidence="3" type="ORF">FB468_0911</name>
</gene>